<keyword evidence="2" id="KW-0805">Transcription regulation</keyword>
<dbReference type="Proteomes" id="UP000886817">
    <property type="component" value="Unassembled WGS sequence"/>
</dbReference>
<dbReference type="PANTHER" id="PTHR30346">
    <property type="entry name" value="TRANSCRIPTIONAL DUAL REGULATOR HCAR-RELATED"/>
    <property type="match status" value="1"/>
</dbReference>
<organism evidence="6 7">
    <name type="scientific">Candidatus Blautia gallistercoris</name>
    <dbReference type="NCBI Taxonomy" id="2838490"/>
    <lineage>
        <taxon>Bacteria</taxon>
        <taxon>Bacillati</taxon>
        <taxon>Bacillota</taxon>
        <taxon>Clostridia</taxon>
        <taxon>Lachnospirales</taxon>
        <taxon>Lachnospiraceae</taxon>
        <taxon>Blautia</taxon>
    </lineage>
</organism>
<reference evidence="6" key="1">
    <citation type="journal article" date="2021" name="PeerJ">
        <title>Extensive microbial diversity within the chicken gut microbiome revealed by metagenomics and culture.</title>
        <authorList>
            <person name="Gilroy R."/>
            <person name="Ravi A."/>
            <person name="Getino M."/>
            <person name="Pursley I."/>
            <person name="Horton D.L."/>
            <person name="Alikhan N.F."/>
            <person name="Baker D."/>
            <person name="Gharbi K."/>
            <person name="Hall N."/>
            <person name="Watson M."/>
            <person name="Adriaenssens E.M."/>
            <person name="Foster-Nyarko E."/>
            <person name="Jarju S."/>
            <person name="Secka A."/>
            <person name="Antonio M."/>
            <person name="Oren A."/>
            <person name="Chaudhuri R.R."/>
            <person name="La Ragione R."/>
            <person name="Hildebrand F."/>
            <person name="Pallen M.J."/>
        </authorList>
    </citation>
    <scope>NUCLEOTIDE SEQUENCE</scope>
    <source>
        <strain evidence="6">ChiSjej1B19-8411</strain>
    </source>
</reference>
<dbReference type="SUPFAM" id="SSF53850">
    <property type="entry name" value="Periplasmic binding protein-like II"/>
    <property type="match status" value="1"/>
</dbReference>
<protein>
    <submittedName>
        <fullName evidence="6">LysR family transcriptional regulator</fullName>
    </submittedName>
</protein>
<proteinExistence type="inferred from homology"/>
<name>A0A9D1WFX2_9FIRM</name>
<dbReference type="GO" id="GO:0003700">
    <property type="term" value="F:DNA-binding transcription factor activity"/>
    <property type="evidence" value="ECO:0007669"/>
    <property type="project" value="TreeGrafter"/>
</dbReference>
<dbReference type="Gene3D" id="3.40.190.10">
    <property type="entry name" value="Periplasmic binding protein-like II"/>
    <property type="match status" value="2"/>
</dbReference>
<dbReference type="PANTHER" id="PTHR30346:SF17">
    <property type="entry name" value="LYSR FAMILY TRANSCRIPTIONAL REGULATOR"/>
    <property type="match status" value="1"/>
</dbReference>
<feature type="domain" description="LysR substrate-binding" evidence="5">
    <location>
        <begin position="42"/>
        <end position="221"/>
    </location>
</feature>
<comment type="caution">
    <text evidence="6">The sequence shown here is derived from an EMBL/GenBank/DDBJ whole genome shotgun (WGS) entry which is preliminary data.</text>
</comment>
<keyword evidence="3" id="KW-0238">DNA-binding</keyword>
<evidence type="ECO:0000313" key="6">
    <source>
        <dbReference type="EMBL" id="HIX58323.1"/>
    </source>
</evidence>
<gene>
    <name evidence="6" type="ORF">IAA45_01200</name>
</gene>
<evidence type="ECO:0000256" key="3">
    <source>
        <dbReference type="ARBA" id="ARBA00023125"/>
    </source>
</evidence>
<evidence type="ECO:0000259" key="5">
    <source>
        <dbReference type="Pfam" id="PF03466"/>
    </source>
</evidence>
<dbReference type="GO" id="GO:0032993">
    <property type="term" value="C:protein-DNA complex"/>
    <property type="evidence" value="ECO:0007669"/>
    <property type="project" value="TreeGrafter"/>
</dbReference>
<keyword evidence="4" id="KW-0804">Transcription</keyword>
<sequence length="232" mass="26525">MFIRRKNKLELNENGKYVLTLARELLTDAESLIQKAQSFDRQNRTISFGVCSPAPSWIIVPLLGSLYPHKTLQTEVAEETLLISGLEKGTYQLIALTHKPEGNHCFMKICGRESLMFALPKGHPYARRKSLSFAEMNGENMILMNNIGFWDFVCTEKMPDSRFLTQSDRFSFDELVRSSSLPSFTTDLAKKYLQTEDIRMEVPVSDPEATVTYYLVCLKESLKEFQALFSVL</sequence>
<evidence type="ECO:0000256" key="1">
    <source>
        <dbReference type="ARBA" id="ARBA00009437"/>
    </source>
</evidence>
<dbReference type="GO" id="GO:0003677">
    <property type="term" value="F:DNA binding"/>
    <property type="evidence" value="ECO:0007669"/>
    <property type="project" value="UniProtKB-KW"/>
</dbReference>
<dbReference type="InterPro" id="IPR005119">
    <property type="entry name" value="LysR_subst-bd"/>
</dbReference>
<accession>A0A9D1WFX2</accession>
<dbReference type="Pfam" id="PF03466">
    <property type="entry name" value="LysR_substrate"/>
    <property type="match status" value="1"/>
</dbReference>
<evidence type="ECO:0000256" key="2">
    <source>
        <dbReference type="ARBA" id="ARBA00023015"/>
    </source>
</evidence>
<reference evidence="6" key="2">
    <citation type="submission" date="2021-04" db="EMBL/GenBank/DDBJ databases">
        <authorList>
            <person name="Gilroy R."/>
        </authorList>
    </citation>
    <scope>NUCLEOTIDE SEQUENCE</scope>
    <source>
        <strain evidence="6">ChiSjej1B19-8411</strain>
    </source>
</reference>
<dbReference type="CDD" id="cd05466">
    <property type="entry name" value="PBP2_LTTR_substrate"/>
    <property type="match status" value="1"/>
</dbReference>
<dbReference type="AlphaFoldDB" id="A0A9D1WFX2"/>
<evidence type="ECO:0000313" key="7">
    <source>
        <dbReference type="Proteomes" id="UP000886817"/>
    </source>
</evidence>
<evidence type="ECO:0000256" key="4">
    <source>
        <dbReference type="ARBA" id="ARBA00023163"/>
    </source>
</evidence>
<dbReference type="EMBL" id="DXEX01000034">
    <property type="protein sequence ID" value="HIX58323.1"/>
    <property type="molecule type" value="Genomic_DNA"/>
</dbReference>
<comment type="similarity">
    <text evidence="1">Belongs to the LysR transcriptional regulatory family.</text>
</comment>